<protein>
    <submittedName>
        <fullName evidence="1">Uncharacterized protein</fullName>
    </submittedName>
</protein>
<evidence type="ECO:0000313" key="2">
    <source>
        <dbReference type="Proteomes" id="UP000242367"/>
    </source>
</evidence>
<dbReference type="RefSeq" id="WP_168212060.1">
    <property type="nucleotide sequence ID" value="NZ_MTBP01000001.1"/>
</dbReference>
<comment type="caution">
    <text evidence="1">The sequence shown here is derived from an EMBL/GenBank/DDBJ whole genome shotgun (WGS) entry which is preliminary data.</text>
</comment>
<reference evidence="1 2" key="1">
    <citation type="journal article" date="2017" name="Chemistry">
        <title>Isolation, Biosynthesis and Chemical Modifications of Rubterolones A-F: Rare Tropolone Alkaloids from Actinomadura sp. 5-2.</title>
        <authorList>
            <person name="Guo H."/>
            <person name="Benndorf R."/>
            <person name="Leichnitz D."/>
            <person name="Klassen J.L."/>
            <person name="Vollmers J."/>
            <person name="Gorls H."/>
            <person name="Steinacker M."/>
            <person name="Weigel C."/>
            <person name="Dahse H.M."/>
            <person name="Kaster A.K."/>
            <person name="de Beer Z.W."/>
            <person name="Poulsen M."/>
            <person name="Beemelmanns C."/>
        </authorList>
    </citation>
    <scope>NUCLEOTIDE SEQUENCE [LARGE SCALE GENOMIC DNA]</scope>
    <source>
        <strain evidence="1 2">5-2</strain>
    </source>
</reference>
<sequence length="58" mass="6167">MPDALDALCLAPVRLPYPAACVVLGHALTRLRPVDRTIRTTALQGLLLAPTCTRRSAG</sequence>
<keyword evidence="2" id="KW-1185">Reference proteome</keyword>
<proteinExistence type="predicted"/>
<dbReference type="EMBL" id="MTBP01000001">
    <property type="protein sequence ID" value="POM27319.1"/>
    <property type="molecule type" value="Genomic_DNA"/>
</dbReference>
<dbReference type="AlphaFoldDB" id="A0A2P4UQK9"/>
<dbReference type="Proteomes" id="UP000242367">
    <property type="component" value="Unassembled WGS sequence"/>
</dbReference>
<name>A0A2P4UQK9_9ACTN</name>
<accession>A0A2P4UQK9</accession>
<gene>
    <name evidence="1" type="ORF">BTM25_17320</name>
</gene>
<evidence type="ECO:0000313" key="1">
    <source>
        <dbReference type="EMBL" id="POM27319.1"/>
    </source>
</evidence>
<organism evidence="1 2">
    <name type="scientific">Actinomadura rubteroloni</name>
    <dbReference type="NCBI Taxonomy" id="1926885"/>
    <lineage>
        <taxon>Bacteria</taxon>
        <taxon>Bacillati</taxon>
        <taxon>Actinomycetota</taxon>
        <taxon>Actinomycetes</taxon>
        <taxon>Streptosporangiales</taxon>
        <taxon>Thermomonosporaceae</taxon>
        <taxon>Actinomadura</taxon>
    </lineage>
</organism>